<organism evidence="2 3">
    <name type="scientific">Atlantibacter subterraneus</name>
    <dbReference type="NCBI Taxonomy" id="255519"/>
    <lineage>
        <taxon>Bacteria</taxon>
        <taxon>Pseudomonadati</taxon>
        <taxon>Pseudomonadota</taxon>
        <taxon>Gammaproteobacteria</taxon>
        <taxon>Enterobacterales</taxon>
        <taxon>Enterobacteriaceae</taxon>
        <taxon>Atlantibacter</taxon>
    </lineage>
</organism>
<sequence>MRRFIILSLSTISLLSPSICSALTISGKIHPERYTFFLNEKGGTALMRLNERMIAFYQSEDAGNVGARYAISDSGYRDLGVAPAPLGTSESATIRDDGKPVKALTCIMSTVPVSTVMTEQLWCKDDVGAEYIGFKSWPHRDIVKNACRVGDDNCPVYFSLQGDDPTIRDDSVKFTSVHPPKREISRVPQVKKPDPAIIENLKTNGCDIINQYKKSLPKCGSVLDVSGGGVPADSPETPYSVDYTEAGTGWRVQWPVKLIYRGKTLVKLSDQGNVTDITETDNNKPAVTEKKIGIWNVVRNASSVKFSASNASGTQILMTCENREFTVATGQGNSWTSSENPMSQMTFSLGGKELSADETLFDSLKSSTGQTLSVLIMGSANDSGTFSTAGLSDLMSSLSWDNCLYPEKAAQQ</sequence>
<feature type="chain" id="PRO_5045843769" evidence="1">
    <location>
        <begin position="23"/>
        <end position="412"/>
    </location>
</feature>
<dbReference type="RefSeq" id="WP_317677749.1">
    <property type="nucleotide sequence ID" value="NZ_JAWLOF010000003.1"/>
</dbReference>
<proteinExistence type="predicted"/>
<comment type="caution">
    <text evidence="2">The sequence shown here is derived from an EMBL/GenBank/DDBJ whole genome shotgun (WGS) entry which is preliminary data.</text>
</comment>
<keyword evidence="3" id="KW-1185">Reference proteome</keyword>
<evidence type="ECO:0000313" key="2">
    <source>
        <dbReference type="EMBL" id="MDV7022055.1"/>
    </source>
</evidence>
<gene>
    <name evidence="2" type="ORF">R4P48_05090</name>
</gene>
<accession>A0ABU4DYX5</accession>
<keyword evidence="1" id="KW-0732">Signal</keyword>
<evidence type="ECO:0000256" key="1">
    <source>
        <dbReference type="SAM" id="SignalP"/>
    </source>
</evidence>
<name>A0ABU4DYX5_9ENTR</name>
<dbReference type="EMBL" id="JAWLOF010000003">
    <property type="protein sequence ID" value="MDV7022055.1"/>
    <property type="molecule type" value="Genomic_DNA"/>
</dbReference>
<feature type="signal peptide" evidence="1">
    <location>
        <begin position="1"/>
        <end position="22"/>
    </location>
</feature>
<reference evidence="2 3" key="1">
    <citation type="submission" date="2023-10" db="EMBL/GenBank/DDBJ databases">
        <authorList>
            <person name="Dale J."/>
        </authorList>
    </citation>
    <scope>NUCLEOTIDE SEQUENCE [LARGE SCALE GENOMIC DNA]</scope>
    <source>
        <strain evidence="2 3">2023EL-00970</strain>
    </source>
</reference>
<evidence type="ECO:0000313" key="3">
    <source>
        <dbReference type="Proteomes" id="UP001187066"/>
    </source>
</evidence>
<protein>
    <submittedName>
        <fullName evidence="2">Uncharacterized protein</fullName>
    </submittedName>
</protein>
<dbReference type="Proteomes" id="UP001187066">
    <property type="component" value="Unassembled WGS sequence"/>
</dbReference>